<evidence type="ECO:0008006" key="3">
    <source>
        <dbReference type="Google" id="ProtNLM"/>
    </source>
</evidence>
<protein>
    <recommendedName>
        <fullName evidence="3">Tat pathway signal sequence domain protein</fullName>
    </recommendedName>
</protein>
<dbReference type="EMBL" id="CP003051">
    <property type="protein sequence ID" value="AGA90869.1"/>
    <property type="molecule type" value="Genomic_DNA"/>
</dbReference>
<dbReference type="STRING" id="765912.Thimo_2118"/>
<dbReference type="AlphaFoldDB" id="L0GZW5"/>
<dbReference type="OrthoDB" id="7707524at2"/>
<name>L0GZW5_9GAMM</name>
<dbReference type="HOGENOM" id="CLU_133199_0_0_6"/>
<evidence type="ECO:0000313" key="2">
    <source>
        <dbReference type="Proteomes" id="UP000010816"/>
    </source>
</evidence>
<accession>L0GZW5</accession>
<organism evidence="1 2">
    <name type="scientific">Thioflavicoccus mobilis 8321</name>
    <dbReference type="NCBI Taxonomy" id="765912"/>
    <lineage>
        <taxon>Bacteria</taxon>
        <taxon>Pseudomonadati</taxon>
        <taxon>Pseudomonadota</taxon>
        <taxon>Gammaproteobacteria</taxon>
        <taxon>Chromatiales</taxon>
        <taxon>Chromatiaceae</taxon>
        <taxon>Thioflavicoccus</taxon>
    </lineage>
</organism>
<proteinExistence type="predicted"/>
<evidence type="ECO:0000313" key="1">
    <source>
        <dbReference type="EMBL" id="AGA90869.1"/>
    </source>
</evidence>
<gene>
    <name evidence="1" type="ORF">Thimo_2118</name>
</gene>
<dbReference type="eggNOG" id="ENOG50330WR">
    <property type="taxonomic scope" value="Bacteria"/>
</dbReference>
<sequence length="131" mass="14163">MLAMGAGLAPMVSSADGQLGIELNKLEQRGGSCIAYLVFDNATGLAFDALQLELILFDTDGLILRRLTLDAAPIRRDKLSVKLFEVTAMPCGSLGRILVNDLVRCTVAEAPRERCLDKITPSSRMAVELIK</sequence>
<dbReference type="Proteomes" id="UP000010816">
    <property type="component" value="Chromosome"/>
</dbReference>
<dbReference type="KEGG" id="tmb:Thimo_2118"/>
<keyword evidence="2" id="KW-1185">Reference proteome</keyword>
<reference evidence="1 2" key="1">
    <citation type="submission" date="2011-09" db="EMBL/GenBank/DDBJ databases">
        <title>Complete sequence of chromosome of Thioflavicoccus mobilis 8321.</title>
        <authorList>
            <consortium name="US DOE Joint Genome Institute"/>
            <person name="Lucas S."/>
            <person name="Han J."/>
            <person name="Lapidus A."/>
            <person name="Cheng J.-F."/>
            <person name="Goodwin L."/>
            <person name="Pitluck S."/>
            <person name="Peters L."/>
            <person name="Ovchinnikova G."/>
            <person name="Lu M."/>
            <person name="Detter J.C."/>
            <person name="Han C."/>
            <person name="Tapia R."/>
            <person name="Land M."/>
            <person name="Hauser L."/>
            <person name="Kyrpides N."/>
            <person name="Ivanova N."/>
            <person name="Pagani I."/>
            <person name="Vogl K."/>
            <person name="Liu Z."/>
            <person name="Imhoff J."/>
            <person name="Thiel V."/>
            <person name="Frigaard N.-U."/>
            <person name="Bryant D."/>
            <person name="Woyke T."/>
        </authorList>
    </citation>
    <scope>NUCLEOTIDE SEQUENCE [LARGE SCALE GENOMIC DNA]</scope>
    <source>
        <strain evidence="1 2">8321</strain>
    </source>
</reference>
<dbReference type="RefSeq" id="WP_015281009.1">
    <property type="nucleotide sequence ID" value="NC_019940.1"/>
</dbReference>